<dbReference type="AlphaFoldDB" id="K8EMW2"/>
<dbReference type="GO" id="GO:0036396">
    <property type="term" value="C:RNA N6-methyladenosine methyltransferase complex"/>
    <property type="evidence" value="ECO:0007669"/>
    <property type="project" value="TreeGrafter"/>
</dbReference>
<name>K8EMW2_9CHLO</name>
<dbReference type="PROSITE" id="PS51143">
    <property type="entry name" value="MT_A70"/>
    <property type="match status" value="1"/>
</dbReference>
<comment type="catalytic activity">
    <reaction evidence="5">
        <text>an adenosine in mRNA + S-adenosyl-L-methionine = an N(6)-methyladenosine in mRNA + S-adenosyl-L-homocysteine + H(+)</text>
        <dbReference type="Rhea" id="RHEA:55584"/>
        <dbReference type="Rhea" id="RHEA-COMP:12414"/>
        <dbReference type="Rhea" id="RHEA-COMP:12417"/>
        <dbReference type="ChEBI" id="CHEBI:15378"/>
        <dbReference type="ChEBI" id="CHEBI:57856"/>
        <dbReference type="ChEBI" id="CHEBI:59789"/>
        <dbReference type="ChEBI" id="CHEBI:74411"/>
        <dbReference type="ChEBI" id="CHEBI:74449"/>
        <dbReference type="EC" id="2.1.1.348"/>
    </reaction>
</comment>
<keyword evidence="4" id="KW-0949">S-adenosyl-L-methionine</keyword>
<keyword evidence="8" id="KW-1185">Reference proteome</keyword>
<dbReference type="GO" id="GO:0001734">
    <property type="term" value="F:mRNA m(6)A methyltransferase activity"/>
    <property type="evidence" value="ECO:0007669"/>
    <property type="project" value="UniProtKB-EC"/>
</dbReference>
<dbReference type="KEGG" id="bpg:Bathy13g02600"/>
<reference evidence="7 8" key="1">
    <citation type="submission" date="2011-10" db="EMBL/GenBank/DDBJ databases">
        <authorList>
            <person name="Genoscope - CEA"/>
        </authorList>
    </citation>
    <scope>NUCLEOTIDE SEQUENCE [LARGE SCALE GENOMIC DNA]</scope>
    <source>
        <strain evidence="7 8">RCC 1105</strain>
    </source>
</reference>
<dbReference type="PANTHER" id="PTHR12829">
    <property type="entry name" value="N6-ADENOSINE-METHYLTRANSFERASE"/>
    <property type="match status" value="1"/>
</dbReference>
<dbReference type="Pfam" id="PF05063">
    <property type="entry name" value="MT-A70"/>
    <property type="match status" value="1"/>
</dbReference>
<dbReference type="GO" id="GO:0032259">
    <property type="term" value="P:methylation"/>
    <property type="evidence" value="ECO:0007669"/>
    <property type="project" value="UniProtKB-KW"/>
</dbReference>
<dbReference type="PANTHER" id="PTHR12829:SF7">
    <property type="entry name" value="N6-ADENOSINE-METHYLTRANSFERASE CATALYTIC SUBUNIT"/>
    <property type="match status" value="1"/>
</dbReference>
<dbReference type="OrthoDB" id="10262526at2759"/>
<evidence type="ECO:0000256" key="2">
    <source>
        <dbReference type="ARBA" id="ARBA00022603"/>
    </source>
</evidence>
<accession>K8EMW2</accession>
<dbReference type="GeneID" id="19012212"/>
<dbReference type="Proteomes" id="UP000198341">
    <property type="component" value="Chromosome 13"/>
</dbReference>
<evidence type="ECO:0000256" key="5">
    <source>
        <dbReference type="ARBA" id="ARBA00048957"/>
    </source>
</evidence>
<keyword evidence="3" id="KW-0808">Transferase</keyword>
<evidence type="ECO:0000313" key="8">
    <source>
        <dbReference type="Proteomes" id="UP000198341"/>
    </source>
</evidence>
<organism evidence="7 8">
    <name type="scientific">Bathycoccus prasinos</name>
    <dbReference type="NCBI Taxonomy" id="41875"/>
    <lineage>
        <taxon>Eukaryota</taxon>
        <taxon>Viridiplantae</taxon>
        <taxon>Chlorophyta</taxon>
        <taxon>Mamiellophyceae</taxon>
        <taxon>Mamiellales</taxon>
        <taxon>Bathycoccaceae</taxon>
        <taxon>Bathycoccus</taxon>
    </lineage>
</organism>
<evidence type="ECO:0000256" key="3">
    <source>
        <dbReference type="ARBA" id="ARBA00022679"/>
    </source>
</evidence>
<keyword evidence="2" id="KW-0489">Methyltransferase</keyword>
<dbReference type="InterPro" id="IPR007757">
    <property type="entry name" value="MT-A70-like"/>
</dbReference>
<evidence type="ECO:0000256" key="6">
    <source>
        <dbReference type="PROSITE-ProRule" id="PRU00489"/>
    </source>
</evidence>
<protein>
    <recommendedName>
        <fullName evidence="1">mRNA m(6)A methyltransferase</fullName>
        <ecNumber evidence="1">2.1.1.348</ecNumber>
    </recommendedName>
</protein>
<dbReference type="STRING" id="41875.K8EMW2"/>
<dbReference type="GO" id="GO:0005634">
    <property type="term" value="C:nucleus"/>
    <property type="evidence" value="ECO:0007669"/>
    <property type="project" value="TreeGrafter"/>
</dbReference>
<evidence type="ECO:0000256" key="4">
    <source>
        <dbReference type="ARBA" id="ARBA00022691"/>
    </source>
</evidence>
<gene>
    <name evidence="7" type="ordered locus">Bathy13g02600</name>
</gene>
<proteinExistence type="inferred from homology"/>
<dbReference type="EMBL" id="FO082266">
    <property type="protein sequence ID" value="CCO19319.1"/>
    <property type="molecule type" value="Genomic_DNA"/>
</dbReference>
<comment type="similarity">
    <text evidence="6">Belongs to the MT-A70-like family.</text>
</comment>
<dbReference type="EC" id="2.1.1.348" evidence="1"/>
<evidence type="ECO:0000256" key="1">
    <source>
        <dbReference type="ARBA" id="ARBA00012160"/>
    </source>
</evidence>
<dbReference type="eggNOG" id="KOG2098">
    <property type="taxonomic scope" value="Eukaryota"/>
</dbReference>
<dbReference type="RefSeq" id="XP_007509516.1">
    <property type="nucleotide sequence ID" value="XM_007509454.1"/>
</dbReference>
<sequence length="366" mass="41982">MSVIRRHHCVHTTKERCARLRGGFVCDSVHFKPVLRVGLTKTSLGSCNFLDRCSDLKCPYVHYVLDDARANEESIYFQQRDRLKVVSPEEEGGQEKRQREELASVLGPISPVSAIQADLRGFALEKICGGENFRAVLIDPPWSISMALPFPSLRDGEIESLKIASVLDRSRVCYVFLWATQRKTPLAREILQKWASKARMRVVTHDLVWVKLNQLNRLVSAGRTGYYFNHAKETCVVGVYHPVLGQEEREQEREEEVKEGDGSENINTNTINNDTVRFPFKDSDVICAKVREISRKPDEIYGVIERLLGPNSKKLELFARNWNVSSARKYQNWVCIGNQIQKTVIMDREISRKFDKEYPEFASTKS</sequence>
<evidence type="ECO:0000313" key="7">
    <source>
        <dbReference type="EMBL" id="CCO19319.1"/>
    </source>
</evidence>